<dbReference type="EMBL" id="BA000045">
    <property type="protein sequence ID" value="BAC89765.1"/>
    <property type="molecule type" value="Genomic_DNA"/>
</dbReference>
<proteinExistence type="inferred from homology"/>
<comment type="similarity">
    <text evidence="1">Belongs to the RelE toxin family.</text>
</comment>
<keyword evidence="4" id="KW-1185">Reference proteome</keyword>
<dbReference type="PhylomeDB" id="Q7NJK8"/>
<dbReference type="Proteomes" id="UP000000557">
    <property type="component" value="Chromosome"/>
</dbReference>
<evidence type="ECO:0000313" key="4">
    <source>
        <dbReference type="Proteomes" id="UP000000557"/>
    </source>
</evidence>
<dbReference type="KEGG" id="gvi:gsl1824"/>
<organism evidence="3 4">
    <name type="scientific">Gloeobacter violaceus (strain ATCC 29082 / PCC 7421)</name>
    <dbReference type="NCBI Taxonomy" id="251221"/>
    <lineage>
        <taxon>Bacteria</taxon>
        <taxon>Bacillati</taxon>
        <taxon>Cyanobacteriota</taxon>
        <taxon>Cyanophyceae</taxon>
        <taxon>Gloeobacterales</taxon>
        <taxon>Gloeobacteraceae</taxon>
        <taxon>Gloeobacter</taxon>
    </lineage>
</organism>
<dbReference type="PANTHER" id="PTHR33755:SF7">
    <property type="entry name" value="TOXIN MODULE OF TOXIN-ANTITOXIN SYSTEM RELE_STBE FAMILY"/>
    <property type="match status" value="1"/>
</dbReference>
<reference evidence="3 4" key="1">
    <citation type="journal article" date="2003" name="DNA Res.">
        <title>Complete genome structure of Gloeobacter violaceus PCC 7421, a cyanobacterium that lacks thylakoids.</title>
        <authorList>
            <person name="Nakamura Y."/>
            <person name="Kaneko T."/>
            <person name="Sato S."/>
            <person name="Mimuro M."/>
            <person name="Miyashita H."/>
            <person name="Tsuchiya T."/>
            <person name="Sasamoto S."/>
            <person name="Watanabe A."/>
            <person name="Kawashima K."/>
            <person name="Kishida Y."/>
            <person name="Kiyokawa C."/>
            <person name="Kohara M."/>
            <person name="Matsumoto M."/>
            <person name="Matsuno A."/>
            <person name="Nakazaki N."/>
            <person name="Shimpo S."/>
            <person name="Takeuchi C."/>
            <person name="Yamada M."/>
            <person name="Tabata S."/>
        </authorList>
    </citation>
    <scope>NUCLEOTIDE SEQUENCE [LARGE SCALE GENOMIC DNA]</scope>
    <source>
        <strain evidence="4">ATCC 29082 / PCC 7421</strain>
    </source>
</reference>
<sequence length="91" mass="10591">MQVTWTSKSLEDLARLHAFLRPVNSQAAAAVVRNLTAGAKRLERFPQLGTALPEFAPRDVRRLIIVDYEMRYELKDDAVFILRLWHAREDR</sequence>
<dbReference type="PANTHER" id="PTHR33755">
    <property type="entry name" value="TOXIN PARE1-RELATED"/>
    <property type="match status" value="1"/>
</dbReference>
<dbReference type="InterPro" id="IPR051803">
    <property type="entry name" value="TA_system_RelE-like_toxin"/>
</dbReference>
<dbReference type="eggNOG" id="COG3668">
    <property type="taxonomic scope" value="Bacteria"/>
</dbReference>
<gene>
    <name evidence="3" type="ordered locus">gsl1824</name>
</gene>
<dbReference type="AlphaFoldDB" id="Q7NJK8"/>
<dbReference type="Pfam" id="PF05016">
    <property type="entry name" value="ParE_toxin"/>
    <property type="match status" value="1"/>
</dbReference>
<name>Q7NJK8_GLOVI</name>
<dbReference type="RefSeq" id="WP_011141822.1">
    <property type="nucleotide sequence ID" value="NC_005125.1"/>
</dbReference>
<reference evidence="3 4" key="2">
    <citation type="journal article" date="2003" name="DNA Res.">
        <title>Complete genome structure of Gloeobacter violaceus PCC 7421, a cyanobacterium that lacks thylakoids (supplement).</title>
        <authorList>
            <person name="Nakamura Y."/>
            <person name="Kaneko T."/>
            <person name="Sato S."/>
            <person name="Mimuro M."/>
            <person name="Miyashita H."/>
            <person name="Tsuchiya T."/>
            <person name="Sasamoto S."/>
            <person name="Watanabe A."/>
            <person name="Kawashima K."/>
            <person name="Kishida Y."/>
            <person name="Kiyokawa C."/>
            <person name="Kohara M."/>
            <person name="Matsumoto M."/>
            <person name="Matsuno A."/>
            <person name="Nakazaki N."/>
            <person name="Shimpo S."/>
            <person name="Takeuchi C."/>
            <person name="Yamada M."/>
            <person name="Tabata S."/>
        </authorList>
    </citation>
    <scope>NUCLEOTIDE SEQUENCE [LARGE SCALE GENOMIC DNA]</scope>
    <source>
        <strain evidence="4">ATCC 29082 / PCC 7421</strain>
    </source>
</reference>
<evidence type="ECO:0000256" key="2">
    <source>
        <dbReference type="ARBA" id="ARBA00022649"/>
    </source>
</evidence>
<dbReference type="InParanoid" id="Q7NJK8"/>
<accession>Q7NJK8</accession>
<dbReference type="EnsemblBacteria" id="BAC89765">
    <property type="protein sequence ID" value="BAC89765"/>
    <property type="gene ID" value="BAC89765"/>
</dbReference>
<keyword evidence="2" id="KW-1277">Toxin-antitoxin system</keyword>
<dbReference type="HOGENOM" id="CLU_147162_13_2_3"/>
<dbReference type="InterPro" id="IPR035093">
    <property type="entry name" value="RelE/ParE_toxin_dom_sf"/>
</dbReference>
<dbReference type="InterPro" id="IPR007712">
    <property type="entry name" value="RelE/ParE_toxin"/>
</dbReference>
<dbReference type="OrthoDB" id="121597at2"/>
<evidence type="ECO:0000256" key="1">
    <source>
        <dbReference type="ARBA" id="ARBA00006226"/>
    </source>
</evidence>
<dbReference type="STRING" id="251221.gene:10759316"/>
<protein>
    <submittedName>
        <fullName evidence="3">Gsl1824 protein</fullName>
    </submittedName>
</protein>
<dbReference type="Gene3D" id="3.30.2310.20">
    <property type="entry name" value="RelE-like"/>
    <property type="match status" value="1"/>
</dbReference>
<evidence type="ECO:0000313" key="3">
    <source>
        <dbReference type="EMBL" id="BAC89765.1"/>
    </source>
</evidence>